<dbReference type="InterPro" id="IPR021522">
    <property type="entry name" value="MctB"/>
</dbReference>
<dbReference type="GO" id="GO:0016020">
    <property type="term" value="C:membrane"/>
    <property type="evidence" value="ECO:0007669"/>
    <property type="project" value="InterPro"/>
</dbReference>
<dbReference type="Proteomes" id="UP000188603">
    <property type="component" value="Chromosome"/>
</dbReference>
<dbReference type="STRING" id="1471761.B0W44_13405"/>
<feature type="coiled-coil region" evidence="1">
    <location>
        <begin position="41"/>
        <end position="75"/>
    </location>
</feature>
<dbReference type="RefSeq" id="WP_077720463.1">
    <property type="nucleotide sequence ID" value="NZ_CP019699.1"/>
</dbReference>
<dbReference type="KEGG" id="ntr:B0W44_13405"/>
<accession>A0A1U9K961</accession>
<sequence>MVSARYHLVTVMSVFLALGLGILLGGSLGQQWLSEKQQGLIDQLERHYDEQVTQNRELSASLNKVQKAYRKEKDKTDELLRLTVGDALSDRFFVVYSSDHRQAKRLKKMIEWAGGHARTLDSLTYTQDDVDAVVLMGDSYLDQVNRDVLRDLQLLYGAPIVVHTTTEAAREWQGARIYPYNGSLSEVLSEYKFLKFLQEVIPPP</sequence>
<evidence type="ECO:0008006" key="4">
    <source>
        <dbReference type="Google" id="ProtNLM"/>
    </source>
</evidence>
<evidence type="ECO:0000313" key="2">
    <source>
        <dbReference type="EMBL" id="AQS56607.1"/>
    </source>
</evidence>
<evidence type="ECO:0000313" key="3">
    <source>
        <dbReference type="Proteomes" id="UP000188603"/>
    </source>
</evidence>
<dbReference type="OrthoDB" id="2988017at2"/>
<dbReference type="GO" id="GO:0055070">
    <property type="term" value="P:copper ion homeostasis"/>
    <property type="evidence" value="ECO:0007669"/>
    <property type="project" value="InterPro"/>
</dbReference>
<protein>
    <recommendedName>
        <fullName evidence="4">Copper transporter</fullName>
    </recommendedName>
</protein>
<gene>
    <name evidence="2" type="ORF">B0W44_13405</name>
</gene>
<proteinExistence type="predicted"/>
<name>A0A1U9K961_9BACL</name>
<dbReference type="EMBL" id="CP019699">
    <property type="protein sequence ID" value="AQS56607.1"/>
    <property type="molecule type" value="Genomic_DNA"/>
</dbReference>
<dbReference type="Pfam" id="PF11382">
    <property type="entry name" value="MctB"/>
    <property type="match status" value="1"/>
</dbReference>
<evidence type="ECO:0000256" key="1">
    <source>
        <dbReference type="SAM" id="Coils"/>
    </source>
</evidence>
<organism evidence="2 3">
    <name type="scientific">Novibacillus thermophilus</name>
    <dbReference type="NCBI Taxonomy" id="1471761"/>
    <lineage>
        <taxon>Bacteria</taxon>
        <taxon>Bacillati</taxon>
        <taxon>Bacillota</taxon>
        <taxon>Bacilli</taxon>
        <taxon>Bacillales</taxon>
        <taxon>Thermoactinomycetaceae</taxon>
        <taxon>Novibacillus</taxon>
    </lineage>
</organism>
<dbReference type="AlphaFoldDB" id="A0A1U9K961"/>
<keyword evidence="1" id="KW-0175">Coiled coil</keyword>
<keyword evidence="3" id="KW-1185">Reference proteome</keyword>
<reference evidence="2 3" key="1">
    <citation type="journal article" date="2015" name="Int. J. Syst. Evol. Microbiol.">
        <title>Novibacillus thermophilus gen. nov., sp. nov., a Gram-staining-negative and moderately thermophilic member of the family Thermoactinomycetaceae.</title>
        <authorList>
            <person name="Yang G."/>
            <person name="Chen J."/>
            <person name="Zhou S."/>
        </authorList>
    </citation>
    <scope>NUCLEOTIDE SEQUENCE [LARGE SCALE GENOMIC DNA]</scope>
    <source>
        <strain evidence="2 3">SG-1</strain>
    </source>
</reference>